<comment type="function">
    <text evidence="1">VSG forms a coat on the surface of the parasite. The trypanosome evades the immune response of the host by expressing a series of antigenically distinct VSGs from an estimated 1000 VSG genes.</text>
</comment>
<dbReference type="VEuPathDB" id="TriTrypDB:Tb11.v5.0911"/>
<dbReference type="Gene3D" id="3.90.150.10">
    <property type="entry name" value="Variant Surface Glycoprotein, subunit A domain 1"/>
    <property type="match status" value="1"/>
</dbReference>
<dbReference type="SUPFAM" id="SSF58087">
    <property type="entry name" value="Variant surface glycoprotein (N-terminal domain)"/>
    <property type="match status" value="1"/>
</dbReference>
<name>M4T7S7_9TRYP</name>
<dbReference type="GO" id="GO:0098552">
    <property type="term" value="C:side of membrane"/>
    <property type="evidence" value="ECO:0007669"/>
    <property type="project" value="UniProtKB-KW"/>
</dbReference>
<comment type="subcellular location">
    <subcellularLocation>
        <location evidence="2">Cell membrane</location>
        <topology evidence="2">Lipid-anchor</topology>
        <topology evidence="2">GPI-anchor</topology>
    </subcellularLocation>
</comment>
<keyword evidence="3" id="KW-1003">Cell membrane</keyword>
<dbReference type="Gene3D" id="4.10.110.20">
    <property type="entry name" value="Variant surface glycoprotein MITAT 1.2, VSG 221, C-terminal domain"/>
    <property type="match status" value="1"/>
</dbReference>
<keyword evidence="4" id="KW-0336">GPI-anchor</keyword>
<feature type="domain" description="Trypanosome variant surface glycoprotein A-type N-terminal" evidence="9">
    <location>
        <begin position="13"/>
        <end position="148"/>
    </location>
</feature>
<feature type="region of interest" description="Disordered" evidence="8">
    <location>
        <begin position="174"/>
        <end position="221"/>
    </location>
</feature>
<dbReference type="Gene3D" id="1.10.470.10">
    <property type="entry name" value="Variant Surface Glycoprotein, subunit A, domain 2"/>
    <property type="match status" value="1"/>
</dbReference>
<keyword evidence="5" id="KW-0472">Membrane</keyword>
<sequence>MIKYSVGTGDQAATYSTTEATDQGHLPSKHYFDTRITNLKAVEATLNKLTFKASTLREPSLMQTDAFDAALLAQIEPTAELKNKAKFEQKLQKIKKEVYGSEDSTYDKKIWDAIDKTNIQVVASTHTEQTNLKDLNDLSKLGSAQAYYMAQEAAKDATAKQECKEAKVTETEDSCNKKGQSECNSPCKWHPEAEGKKCKLDKEANKEVEGKKEDGKTTNTTASNSFVINKAPLLLAVLLL</sequence>
<proteinExistence type="predicted"/>
<dbReference type="InterPro" id="IPR001812">
    <property type="entry name" value="Trypano_VSG_A_N_dom"/>
</dbReference>
<dbReference type="GO" id="GO:0042783">
    <property type="term" value="P:symbiont-mediated evasion of host immune response"/>
    <property type="evidence" value="ECO:0007669"/>
    <property type="project" value="InterPro"/>
</dbReference>
<evidence type="ECO:0000256" key="6">
    <source>
        <dbReference type="ARBA" id="ARBA00023180"/>
    </source>
</evidence>
<feature type="non-terminal residue" evidence="10">
    <location>
        <position position="1"/>
    </location>
</feature>
<accession>M4T7S7</accession>
<evidence type="ECO:0000256" key="4">
    <source>
        <dbReference type="ARBA" id="ARBA00022622"/>
    </source>
</evidence>
<dbReference type="VEuPathDB" id="TriTrypDB:Tb427_000264400"/>
<reference evidence="10" key="2">
    <citation type="journal article" date="2014" name="Mol. Biochem. Parasitol.">
        <title>Capturing the variant surface glycoprotein repertoire (the VSGnome) of Trypanosoma brucei Lister 427.</title>
        <authorList>
            <person name="Cross G.A."/>
            <person name="Kim H.S."/>
            <person name="Wickstead B."/>
        </authorList>
    </citation>
    <scope>NUCLEOTIDE SEQUENCE</scope>
    <source>
        <strain evidence="10">Lister 427</strain>
    </source>
</reference>
<organism evidence="10">
    <name type="scientific">Trypanosoma brucei</name>
    <dbReference type="NCBI Taxonomy" id="5691"/>
    <lineage>
        <taxon>Eukaryota</taxon>
        <taxon>Discoba</taxon>
        <taxon>Euglenozoa</taxon>
        <taxon>Kinetoplastea</taxon>
        <taxon>Metakinetoplastina</taxon>
        <taxon>Trypanosomatida</taxon>
        <taxon>Trypanosomatidae</taxon>
        <taxon>Trypanosoma</taxon>
    </lineage>
</organism>
<protein>
    <submittedName>
        <fullName evidence="10">Variant surface glycoprotein 2218</fullName>
    </submittedName>
</protein>
<evidence type="ECO:0000256" key="7">
    <source>
        <dbReference type="ARBA" id="ARBA00023288"/>
    </source>
</evidence>
<keyword evidence="7" id="KW-0449">Lipoprotein</keyword>
<feature type="compositionally biased region" description="Basic and acidic residues" evidence="8">
    <location>
        <begin position="189"/>
        <end position="216"/>
    </location>
</feature>
<keyword evidence="6" id="KW-0325">Glycoprotein</keyword>
<evidence type="ECO:0000256" key="2">
    <source>
        <dbReference type="ARBA" id="ARBA00004609"/>
    </source>
</evidence>
<evidence type="ECO:0000313" key="10">
    <source>
        <dbReference type="EMBL" id="AGH58945.1"/>
    </source>
</evidence>
<evidence type="ECO:0000256" key="3">
    <source>
        <dbReference type="ARBA" id="ARBA00022475"/>
    </source>
</evidence>
<evidence type="ECO:0000259" key="9">
    <source>
        <dbReference type="Pfam" id="PF00913"/>
    </source>
</evidence>
<dbReference type="AlphaFoldDB" id="M4T7S7"/>
<dbReference type="EMBL" id="KC611514">
    <property type="protein sequence ID" value="AGH58945.1"/>
    <property type="molecule type" value="Genomic_DNA"/>
</dbReference>
<evidence type="ECO:0000256" key="1">
    <source>
        <dbReference type="ARBA" id="ARBA00002523"/>
    </source>
</evidence>
<dbReference type="VEuPathDB" id="TriTrypDB:Tb1125.Tb11.v5.0911"/>
<dbReference type="InterPro" id="IPR027446">
    <property type="entry name" value="VSG_C_dom_sf"/>
</dbReference>
<dbReference type="Pfam" id="PF00913">
    <property type="entry name" value="Trypan_glycop"/>
    <property type="match status" value="1"/>
</dbReference>
<evidence type="ECO:0000256" key="5">
    <source>
        <dbReference type="ARBA" id="ARBA00023136"/>
    </source>
</evidence>
<dbReference type="SUPFAM" id="SSF118251">
    <property type="entry name" value="Variant surface glycoprotein MITAT 1.2, VSG 221, C-terminal domain"/>
    <property type="match status" value="1"/>
</dbReference>
<dbReference type="GO" id="GO:0005886">
    <property type="term" value="C:plasma membrane"/>
    <property type="evidence" value="ECO:0007669"/>
    <property type="project" value="UniProtKB-SubCell"/>
</dbReference>
<reference evidence="10" key="1">
    <citation type="submission" date="2013-02" db="EMBL/GenBank/DDBJ databases">
        <authorList>
            <person name="Cross G.A.M."/>
            <person name="Kim H.-S."/>
            <person name="Wickstead B."/>
        </authorList>
    </citation>
    <scope>NUCLEOTIDE SEQUENCE</scope>
    <source>
        <strain evidence="10">Lister 427</strain>
    </source>
</reference>
<evidence type="ECO:0000256" key="8">
    <source>
        <dbReference type="SAM" id="MobiDB-lite"/>
    </source>
</evidence>